<feature type="non-terminal residue" evidence="1">
    <location>
        <position position="1"/>
    </location>
</feature>
<evidence type="ECO:0000313" key="1">
    <source>
        <dbReference type="EMBL" id="GAG52724.1"/>
    </source>
</evidence>
<dbReference type="AlphaFoldDB" id="X0YA67"/>
<dbReference type="EMBL" id="BARS01053624">
    <property type="protein sequence ID" value="GAG52724.1"/>
    <property type="molecule type" value="Genomic_DNA"/>
</dbReference>
<proteinExistence type="predicted"/>
<name>X0YA67_9ZZZZ</name>
<protein>
    <submittedName>
        <fullName evidence="1">Uncharacterized protein</fullName>
    </submittedName>
</protein>
<reference evidence="1" key="1">
    <citation type="journal article" date="2014" name="Front. Microbiol.">
        <title>High frequency of phylogenetically diverse reductive dehalogenase-homologous genes in deep subseafloor sedimentary metagenomes.</title>
        <authorList>
            <person name="Kawai M."/>
            <person name="Futagami T."/>
            <person name="Toyoda A."/>
            <person name="Takaki Y."/>
            <person name="Nishi S."/>
            <person name="Hori S."/>
            <person name="Arai W."/>
            <person name="Tsubouchi T."/>
            <person name="Morono Y."/>
            <person name="Uchiyama I."/>
            <person name="Ito T."/>
            <person name="Fujiyama A."/>
            <person name="Inagaki F."/>
            <person name="Takami H."/>
        </authorList>
    </citation>
    <scope>NUCLEOTIDE SEQUENCE</scope>
    <source>
        <strain evidence="1">Expedition CK06-06</strain>
    </source>
</reference>
<comment type="caution">
    <text evidence="1">The sequence shown here is derived from an EMBL/GenBank/DDBJ whole genome shotgun (WGS) entry which is preliminary data.</text>
</comment>
<organism evidence="1">
    <name type="scientific">marine sediment metagenome</name>
    <dbReference type="NCBI Taxonomy" id="412755"/>
    <lineage>
        <taxon>unclassified sequences</taxon>
        <taxon>metagenomes</taxon>
        <taxon>ecological metagenomes</taxon>
    </lineage>
</organism>
<accession>X0YA67</accession>
<sequence length="40" mass="4144">TGTESGNAETAKPSPKVKRACALLDPPFTEEKVGKRGKSG</sequence>
<gene>
    <name evidence="1" type="ORF">S01H1_79531</name>
</gene>